<keyword evidence="4 8" id="KW-0862">Zinc</keyword>
<dbReference type="PANTHER" id="PTHR11905">
    <property type="entry name" value="ADAM A DISINTEGRIN AND METALLOPROTEASE DOMAIN"/>
    <property type="match status" value="1"/>
</dbReference>
<evidence type="ECO:0000256" key="4">
    <source>
        <dbReference type="ARBA" id="ARBA00022833"/>
    </source>
</evidence>
<dbReference type="InterPro" id="IPR001590">
    <property type="entry name" value="Peptidase_M12B"/>
</dbReference>
<dbReference type="AlphaFoldDB" id="A0A8B6EHN3"/>
<accession>A0A8B6EHN3</accession>
<proteinExistence type="predicted"/>
<evidence type="ECO:0000256" key="7">
    <source>
        <dbReference type="ARBA" id="ARBA00023180"/>
    </source>
</evidence>
<dbReference type="SUPFAM" id="SSF55486">
    <property type="entry name" value="Metalloproteases ('zincins'), catalytic domain"/>
    <property type="match status" value="1"/>
</dbReference>
<feature type="binding site" evidence="8">
    <location>
        <position position="210"/>
    </location>
    <ligand>
        <name>Zn(2+)</name>
        <dbReference type="ChEBI" id="CHEBI:29105"/>
        <note>catalytic</note>
    </ligand>
</feature>
<dbReference type="GO" id="GO:0046872">
    <property type="term" value="F:metal ion binding"/>
    <property type="evidence" value="ECO:0007669"/>
    <property type="project" value="UniProtKB-KW"/>
</dbReference>
<evidence type="ECO:0000256" key="3">
    <source>
        <dbReference type="ARBA" id="ARBA00022801"/>
    </source>
</evidence>
<dbReference type="InterPro" id="IPR024079">
    <property type="entry name" value="MetalloPept_cat_dom_sf"/>
</dbReference>
<evidence type="ECO:0000256" key="6">
    <source>
        <dbReference type="ARBA" id="ARBA00023157"/>
    </source>
</evidence>
<dbReference type="Proteomes" id="UP000596742">
    <property type="component" value="Unassembled WGS sequence"/>
</dbReference>
<dbReference type="GO" id="GO:0004222">
    <property type="term" value="F:metalloendopeptidase activity"/>
    <property type="evidence" value="ECO:0007669"/>
    <property type="project" value="InterPro"/>
</dbReference>
<feature type="active site" evidence="8">
    <location>
        <position position="207"/>
    </location>
</feature>
<reference evidence="12" key="1">
    <citation type="submission" date="2018-11" db="EMBL/GenBank/DDBJ databases">
        <authorList>
            <person name="Alioto T."/>
            <person name="Alioto T."/>
        </authorList>
    </citation>
    <scope>NUCLEOTIDE SEQUENCE</scope>
</reference>
<dbReference type="PROSITE" id="PS50215">
    <property type="entry name" value="ADAM_MEPRO"/>
    <property type="match status" value="1"/>
</dbReference>
<dbReference type="OrthoDB" id="6097485at2759"/>
<evidence type="ECO:0000259" key="11">
    <source>
        <dbReference type="PROSITE" id="PS50215"/>
    </source>
</evidence>
<keyword evidence="6" id="KW-1015">Disulfide bond</keyword>
<dbReference type="Pfam" id="PF17771">
    <property type="entry name" value="ADAMTS_CR_2"/>
    <property type="match status" value="3"/>
</dbReference>
<feature type="region of interest" description="Disordered" evidence="9">
    <location>
        <begin position="762"/>
        <end position="786"/>
    </location>
</feature>
<evidence type="ECO:0000313" key="12">
    <source>
        <dbReference type="EMBL" id="VDI33720.1"/>
    </source>
</evidence>
<keyword evidence="10" id="KW-0732">Signal</keyword>
<keyword evidence="7" id="KW-0325">Glycoprotein</keyword>
<feature type="region of interest" description="Disordered" evidence="9">
    <location>
        <begin position="834"/>
        <end position="859"/>
    </location>
</feature>
<evidence type="ECO:0000256" key="9">
    <source>
        <dbReference type="SAM" id="MobiDB-lite"/>
    </source>
</evidence>
<dbReference type="PANTHER" id="PTHR11905:SF159">
    <property type="entry name" value="ADAM METALLOPROTEASE"/>
    <property type="match status" value="1"/>
</dbReference>
<feature type="binding site" evidence="8">
    <location>
        <position position="206"/>
    </location>
    <ligand>
        <name>Zn(2+)</name>
        <dbReference type="ChEBI" id="CHEBI:29105"/>
        <note>catalytic</note>
    </ligand>
</feature>
<evidence type="ECO:0000256" key="1">
    <source>
        <dbReference type="ARBA" id="ARBA00022670"/>
    </source>
</evidence>
<sequence>MDLNFILLLMTMLSTSKVDSFLRLPKDADIEFKEDIYIHIKEGKRTKRSADDIFPPETFDFDFSMEGFPVHIHLKRNYHIKPNVPTFILKSDTITPRDVSDNEMDAMYKNIQTTSYSIAIKFAGIVISKTRSDSSWTESIKLTSVSPFQVDSSDALTNFEKWIRLTISNGSSSNAGLAYVGAVCSGKSQSIVEDHFNFEISTVAAHELGHSLGASHDGDGNECSFNDSYIMASSNGPQEPGSATATNPWKFSSCSTNYFTNYIDTLESNSANCMLSLSPSFNATALSEFRNDVAGQVYDAHTQCENIVGHGSYLCTDRYYGNFSTICTVMWCAVPDKTTYCRKKLAAEGTLCGNQMWCVTGSCVYDVKAPKGKSSCLYGDRRGKIFSSRDWNCSEIAKNHNNKCQQVPRECCDSCAPYLLPNTTSLVTPPSGNKLNKPTQLSDVDAQCESARGAGSFMCRGLYEGNFSSICSKLWCSSNSPTCYRASASEGTLCGNHKWCISGVCTSDVNAPLGDEICLYGDKIGPVFKNGWTCTDMMNNSPRYNCNNSAIHMKCCHSCALYLKTSTASKPSSTYTNDVETTSYTEPISTSSVPPLTLGVDDQCQSILGAGSFLCRELYQGDFTSICKTMWCSNPANSSSCGSASALDGTLCGNIKWCMSGICTQDSKAPSGDESCLYGDVFGPIFSNGWSCTDVVTNSPKNCHLVQVECCHSCASYLKTTSVAQLKNTTNDHGSSLDSSISSDPLEHTTVVVFPSFSDQASQSDSSKIPHPISISEQHQSTISGIPKPSQTIYEYSSSSYVLPLQSSYMPIGHQVPSLSDHVQTYTTFDQATFPNSNVSSKSSKHTPPERSYMPSSSTSYSVNSLPVLLSSDTLQSTNNNMIQSTDIIMPTQTIYVQPSFSITNSISFPSTKIQKTASTATTTQLTTTSKIDVINVDSGAVTHTQKEVISLLTIKVSILIYLL</sequence>
<keyword evidence="3" id="KW-0378">Hydrolase</keyword>
<evidence type="ECO:0000313" key="13">
    <source>
        <dbReference type="Proteomes" id="UP000596742"/>
    </source>
</evidence>
<name>A0A8B6EHN3_MYTGA</name>
<evidence type="ECO:0000256" key="10">
    <source>
        <dbReference type="SAM" id="SignalP"/>
    </source>
</evidence>
<dbReference type="EMBL" id="UYJE01005067">
    <property type="protein sequence ID" value="VDI33720.1"/>
    <property type="molecule type" value="Genomic_DNA"/>
</dbReference>
<keyword evidence="1" id="KW-0645">Protease</keyword>
<feature type="chain" id="PRO_5032442342" description="Peptidase M12B domain-containing protein" evidence="10">
    <location>
        <begin position="21"/>
        <end position="964"/>
    </location>
</feature>
<dbReference type="Gene3D" id="3.40.390.10">
    <property type="entry name" value="Collagenase (Catalytic Domain)"/>
    <property type="match status" value="1"/>
</dbReference>
<feature type="compositionally biased region" description="Polar residues" evidence="9">
    <location>
        <begin position="775"/>
        <end position="786"/>
    </location>
</feature>
<comment type="caution">
    <text evidence="8">Lacks conserved residue(s) required for the propagation of feature annotation.</text>
</comment>
<gene>
    <name evidence="12" type="ORF">MGAL_10B026568</name>
</gene>
<protein>
    <recommendedName>
        <fullName evidence="11">Peptidase M12B domain-containing protein</fullName>
    </recommendedName>
</protein>
<evidence type="ECO:0000256" key="8">
    <source>
        <dbReference type="PROSITE-ProRule" id="PRU00276"/>
    </source>
</evidence>
<keyword evidence="2 8" id="KW-0479">Metal-binding</keyword>
<dbReference type="GO" id="GO:0006509">
    <property type="term" value="P:membrane protein ectodomain proteolysis"/>
    <property type="evidence" value="ECO:0007669"/>
    <property type="project" value="TreeGrafter"/>
</dbReference>
<feature type="signal peptide" evidence="10">
    <location>
        <begin position="1"/>
        <end position="20"/>
    </location>
</feature>
<dbReference type="Gene3D" id="3.40.1620.60">
    <property type="match status" value="3"/>
</dbReference>
<keyword evidence="5" id="KW-0482">Metalloprotease</keyword>
<dbReference type="InterPro" id="IPR041645">
    <property type="entry name" value="ADAMTS_CR_2"/>
</dbReference>
<dbReference type="Pfam" id="PF01421">
    <property type="entry name" value="Reprolysin"/>
    <property type="match status" value="1"/>
</dbReference>
<evidence type="ECO:0000256" key="5">
    <source>
        <dbReference type="ARBA" id="ARBA00023049"/>
    </source>
</evidence>
<keyword evidence="13" id="KW-1185">Reference proteome</keyword>
<feature type="domain" description="Peptidase M12B" evidence="11">
    <location>
        <begin position="102"/>
        <end position="263"/>
    </location>
</feature>
<evidence type="ECO:0000256" key="2">
    <source>
        <dbReference type="ARBA" id="ARBA00022723"/>
    </source>
</evidence>
<feature type="binding site" evidence="8">
    <location>
        <position position="216"/>
    </location>
    <ligand>
        <name>Zn(2+)</name>
        <dbReference type="ChEBI" id="CHEBI:29105"/>
        <note>catalytic</note>
    </ligand>
</feature>
<organism evidence="12 13">
    <name type="scientific">Mytilus galloprovincialis</name>
    <name type="common">Mediterranean mussel</name>
    <dbReference type="NCBI Taxonomy" id="29158"/>
    <lineage>
        <taxon>Eukaryota</taxon>
        <taxon>Metazoa</taxon>
        <taxon>Spiralia</taxon>
        <taxon>Lophotrochozoa</taxon>
        <taxon>Mollusca</taxon>
        <taxon>Bivalvia</taxon>
        <taxon>Autobranchia</taxon>
        <taxon>Pteriomorphia</taxon>
        <taxon>Mytilida</taxon>
        <taxon>Mytiloidea</taxon>
        <taxon>Mytilidae</taxon>
        <taxon>Mytilinae</taxon>
        <taxon>Mytilus</taxon>
    </lineage>
</organism>
<comment type="caution">
    <text evidence="12">The sequence shown here is derived from an EMBL/GenBank/DDBJ whole genome shotgun (WGS) entry which is preliminary data.</text>
</comment>